<evidence type="ECO:0000313" key="2">
    <source>
        <dbReference type="Proteomes" id="UP000799757"/>
    </source>
</evidence>
<dbReference type="AlphaFoldDB" id="A0A6A6XTG8"/>
<organism evidence="1 2">
    <name type="scientific">Melanomma pulvis-pyrius CBS 109.77</name>
    <dbReference type="NCBI Taxonomy" id="1314802"/>
    <lineage>
        <taxon>Eukaryota</taxon>
        <taxon>Fungi</taxon>
        <taxon>Dikarya</taxon>
        <taxon>Ascomycota</taxon>
        <taxon>Pezizomycotina</taxon>
        <taxon>Dothideomycetes</taxon>
        <taxon>Pleosporomycetidae</taxon>
        <taxon>Pleosporales</taxon>
        <taxon>Melanommataceae</taxon>
        <taxon>Melanomma</taxon>
    </lineage>
</organism>
<name>A0A6A6XTG8_9PLEO</name>
<proteinExistence type="predicted"/>
<sequence length="180" mass="18881">MACAPSRRREHPQQLNDARGITSTGIIIIRAAIDGSHARCTRPATATVDANQLLGVSPPGPRASPSSFNLDSHCSAVAVSTTRPIRLLNRICHPMLGALVTLSFCAIQPRSSGAAAQPATAHTAAHECREYQSSSSNKRLWSYGGGREGRAIGQEHQLIQSGLALRRPTGVPTPSGTTGA</sequence>
<accession>A0A6A6XTG8</accession>
<evidence type="ECO:0000313" key="1">
    <source>
        <dbReference type="EMBL" id="KAF2799876.1"/>
    </source>
</evidence>
<reference evidence="1" key="1">
    <citation type="journal article" date="2020" name="Stud. Mycol.">
        <title>101 Dothideomycetes genomes: a test case for predicting lifestyles and emergence of pathogens.</title>
        <authorList>
            <person name="Haridas S."/>
            <person name="Albert R."/>
            <person name="Binder M."/>
            <person name="Bloem J."/>
            <person name="Labutti K."/>
            <person name="Salamov A."/>
            <person name="Andreopoulos B."/>
            <person name="Baker S."/>
            <person name="Barry K."/>
            <person name="Bills G."/>
            <person name="Bluhm B."/>
            <person name="Cannon C."/>
            <person name="Castanera R."/>
            <person name="Culley D."/>
            <person name="Daum C."/>
            <person name="Ezra D."/>
            <person name="Gonzalez J."/>
            <person name="Henrissat B."/>
            <person name="Kuo A."/>
            <person name="Liang C."/>
            <person name="Lipzen A."/>
            <person name="Lutzoni F."/>
            <person name="Magnuson J."/>
            <person name="Mondo S."/>
            <person name="Nolan M."/>
            <person name="Ohm R."/>
            <person name="Pangilinan J."/>
            <person name="Park H.-J."/>
            <person name="Ramirez L."/>
            <person name="Alfaro M."/>
            <person name="Sun H."/>
            <person name="Tritt A."/>
            <person name="Yoshinaga Y."/>
            <person name="Zwiers L.-H."/>
            <person name="Turgeon B."/>
            <person name="Goodwin S."/>
            <person name="Spatafora J."/>
            <person name="Crous P."/>
            <person name="Grigoriev I."/>
        </authorList>
    </citation>
    <scope>NUCLEOTIDE SEQUENCE</scope>
    <source>
        <strain evidence="1">CBS 109.77</strain>
    </source>
</reference>
<gene>
    <name evidence="1" type="ORF">K505DRAFT_413415</name>
</gene>
<dbReference type="EMBL" id="MU001757">
    <property type="protein sequence ID" value="KAF2799876.1"/>
    <property type="molecule type" value="Genomic_DNA"/>
</dbReference>
<dbReference type="Proteomes" id="UP000799757">
    <property type="component" value="Unassembled WGS sequence"/>
</dbReference>
<protein>
    <submittedName>
        <fullName evidence="1">Uncharacterized protein</fullName>
    </submittedName>
</protein>
<keyword evidence="2" id="KW-1185">Reference proteome</keyword>